<accession>A0A0C9U0C9</accession>
<dbReference type="PANTHER" id="PTHR13318:SF95">
    <property type="entry name" value="F-BOX PROTEIN YLR352W"/>
    <property type="match status" value="1"/>
</dbReference>
<reference evidence="3 4" key="1">
    <citation type="submission" date="2014-06" db="EMBL/GenBank/DDBJ databases">
        <authorList>
            <consortium name="DOE Joint Genome Institute"/>
            <person name="Kuo A."/>
            <person name="Kohler A."/>
            <person name="Nagy L.G."/>
            <person name="Floudas D."/>
            <person name="Copeland A."/>
            <person name="Barry K.W."/>
            <person name="Cichocki N."/>
            <person name="Veneault-Fourrey C."/>
            <person name="LaButti K."/>
            <person name="Lindquist E.A."/>
            <person name="Lipzen A."/>
            <person name="Lundell T."/>
            <person name="Morin E."/>
            <person name="Murat C."/>
            <person name="Sun H."/>
            <person name="Tunlid A."/>
            <person name="Henrissat B."/>
            <person name="Grigoriev I.V."/>
            <person name="Hibbett D.S."/>
            <person name="Martin F."/>
            <person name="Nordberg H.P."/>
            <person name="Cantor M.N."/>
            <person name="Hua S.X."/>
        </authorList>
    </citation>
    <scope>NUCLEOTIDE SEQUENCE [LARGE SCALE GENOMIC DNA]</scope>
    <source>
        <strain evidence="3 4">ATCC 200175</strain>
    </source>
</reference>
<proteinExistence type="predicted"/>
<evidence type="ECO:0000313" key="4">
    <source>
        <dbReference type="Proteomes" id="UP000053647"/>
    </source>
</evidence>
<protein>
    <recommendedName>
        <fullName evidence="2">DNA repair protein rhp7 treble clef domain-containing protein</fullName>
    </recommendedName>
</protein>
<evidence type="ECO:0000313" key="3">
    <source>
        <dbReference type="EMBL" id="KIJ13187.1"/>
    </source>
</evidence>
<feature type="compositionally biased region" description="Polar residues" evidence="1">
    <location>
        <begin position="1"/>
        <end position="15"/>
    </location>
</feature>
<dbReference type="PANTHER" id="PTHR13318">
    <property type="entry name" value="PARTNER OF PAIRED, ISOFORM B-RELATED"/>
    <property type="match status" value="1"/>
</dbReference>
<dbReference type="HOGENOM" id="CLU_006598_2_0_1"/>
<reference evidence="4" key="2">
    <citation type="submission" date="2015-01" db="EMBL/GenBank/DDBJ databases">
        <title>Evolutionary Origins and Diversification of the Mycorrhizal Mutualists.</title>
        <authorList>
            <consortium name="DOE Joint Genome Institute"/>
            <consortium name="Mycorrhizal Genomics Consortium"/>
            <person name="Kohler A."/>
            <person name="Kuo A."/>
            <person name="Nagy L.G."/>
            <person name="Floudas D."/>
            <person name="Copeland A."/>
            <person name="Barry K.W."/>
            <person name="Cichocki N."/>
            <person name="Veneault-Fourrey C."/>
            <person name="LaButti K."/>
            <person name="Lindquist E.A."/>
            <person name="Lipzen A."/>
            <person name="Lundell T."/>
            <person name="Morin E."/>
            <person name="Murat C."/>
            <person name="Riley R."/>
            <person name="Ohm R."/>
            <person name="Sun H."/>
            <person name="Tunlid A."/>
            <person name="Henrissat B."/>
            <person name="Grigoriev I.V."/>
            <person name="Hibbett D.S."/>
            <person name="Martin F."/>
        </authorList>
    </citation>
    <scope>NUCLEOTIDE SEQUENCE [LARGE SCALE GENOMIC DNA]</scope>
    <source>
        <strain evidence="4">ATCC 200175</strain>
    </source>
</reference>
<dbReference type="SUPFAM" id="SSF52047">
    <property type="entry name" value="RNI-like"/>
    <property type="match status" value="1"/>
</dbReference>
<dbReference type="AlphaFoldDB" id="A0A0C9U0C9"/>
<dbReference type="InterPro" id="IPR056451">
    <property type="entry name" value="Znf_Tbcl_Rhp7"/>
</dbReference>
<feature type="region of interest" description="Disordered" evidence="1">
    <location>
        <begin position="1"/>
        <end position="140"/>
    </location>
</feature>
<dbReference type="OrthoDB" id="421226at2759"/>
<evidence type="ECO:0000259" key="2">
    <source>
        <dbReference type="Pfam" id="PF23550"/>
    </source>
</evidence>
<dbReference type="GO" id="GO:0019005">
    <property type="term" value="C:SCF ubiquitin ligase complex"/>
    <property type="evidence" value="ECO:0007669"/>
    <property type="project" value="TreeGrafter"/>
</dbReference>
<dbReference type="EMBL" id="KN819354">
    <property type="protein sequence ID" value="KIJ13187.1"/>
    <property type="molecule type" value="Genomic_DNA"/>
</dbReference>
<name>A0A0C9U0C9_PAXIN</name>
<dbReference type="Proteomes" id="UP000053647">
    <property type="component" value="Unassembled WGS sequence"/>
</dbReference>
<sequence length="638" mass="69907">MSRRSNNVRGPTSALTEFLRESGINPATIARRVATRDPNTTDAQPPPGPSTTNGTQGANQGGNIDHEPENHDSTAAQPTSKRGRNQAAEASGYASDQLDEPEEESPIKKRKSAKGKTTAATKVKAKKKAKGDGDYEGSSEDEYKAVSKSLWSMGGNGGSKPPIGSFEKCGRCEKQFTVTKYTMAANPPPGYLCHQCAKASGVDPFKKPAIPRKRKAAAEKRELISYEERRFPSLASLCIELIGKHIDDVEALGNIGSVNMDEISKSLAKNRGLTPRNAQLFYDVRNEKLRFYDATNLAPPALETLASLNPNLTHLHLDYCGHLTSPVLDVFSGSLPHLTHLTLLGPFLVRSETWIKFFKARPELRSFRITQSPRFDLECTKSLAENCTKLEELQLKEIAQLNDAFVEPLCALPSLTLLDLSNPDTGIEESGWLQLLERHGSTLASFDPSRHEGFTDEVLHKGIRQYARVLSELKLEGLPSLTDKGVAKFFENWAKPYVTAEQEENTESGMDVDEGGSSVPFTPNPPLHVLSLARNHHLSSAMLTAVLTHSAPYLVSLNLNGLASLSTESLGQLIDAVEMRRLDVSWCREMDDFVMKDVVANMPKLAEVKLWGCSRVRGTGWAGKRGLKVYGIEPNAAS</sequence>
<dbReference type="InterPro" id="IPR032675">
    <property type="entry name" value="LRR_dom_sf"/>
</dbReference>
<organism evidence="3 4">
    <name type="scientific">Paxillus involutus ATCC 200175</name>
    <dbReference type="NCBI Taxonomy" id="664439"/>
    <lineage>
        <taxon>Eukaryota</taxon>
        <taxon>Fungi</taxon>
        <taxon>Dikarya</taxon>
        <taxon>Basidiomycota</taxon>
        <taxon>Agaricomycotina</taxon>
        <taxon>Agaricomycetes</taxon>
        <taxon>Agaricomycetidae</taxon>
        <taxon>Boletales</taxon>
        <taxon>Paxilineae</taxon>
        <taxon>Paxillaceae</taxon>
        <taxon>Paxillus</taxon>
    </lineage>
</organism>
<feature type="compositionally biased region" description="Low complexity" evidence="1">
    <location>
        <begin position="51"/>
        <end position="63"/>
    </location>
</feature>
<keyword evidence="4" id="KW-1185">Reference proteome</keyword>
<dbReference type="Gene3D" id="3.80.10.10">
    <property type="entry name" value="Ribonuclease Inhibitor"/>
    <property type="match status" value="2"/>
</dbReference>
<evidence type="ECO:0000256" key="1">
    <source>
        <dbReference type="SAM" id="MobiDB-lite"/>
    </source>
</evidence>
<dbReference type="GO" id="GO:0031146">
    <property type="term" value="P:SCF-dependent proteasomal ubiquitin-dependent protein catabolic process"/>
    <property type="evidence" value="ECO:0007669"/>
    <property type="project" value="TreeGrafter"/>
</dbReference>
<gene>
    <name evidence="3" type="ORF">PAXINDRAFT_100804</name>
</gene>
<feature type="domain" description="DNA repair protein rhp7 treble clef" evidence="2">
    <location>
        <begin position="163"/>
        <end position="201"/>
    </location>
</feature>
<dbReference type="Pfam" id="PF23550">
    <property type="entry name" value="zf_Tbcl_Rhp7"/>
    <property type="match status" value="1"/>
</dbReference>